<organism evidence="2 3">
    <name type="scientific">Parapedobacter deserti</name>
    <dbReference type="NCBI Taxonomy" id="1912957"/>
    <lineage>
        <taxon>Bacteria</taxon>
        <taxon>Pseudomonadati</taxon>
        <taxon>Bacteroidota</taxon>
        <taxon>Sphingobacteriia</taxon>
        <taxon>Sphingobacteriales</taxon>
        <taxon>Sphingobacteriaceae</taxon>
        <taxon>Parapedobacter</taxon>
    </lineage>
</organism>
<protein>
    <submittedName>
        <fullName evidence="2">DUF819 domain-containing protein</fullName>
    </submittedName>
</protein>
<gene>
    <name evidence="2" type="ORF">ACFOET_13650</name>
</gene>
<dbReference type="InterPro" id="IPR008537">
    <property type="entry name" value="DUF819"/>
</dbReference>
<evidence type="ECO:0000313" key="2">
    <source>
        <dbReference type="EMBL" id="MFC3198665.1"/>
    </source>
</evidence>
<comment type="caution">
    <text evidence="2">The sequence shown here is derived from an EMBL/GenBank/DDBJ whole genome shotgun (WGS) entry which is preliminary data.</text>
</comment>
<feature type="transmembrane region" description="Helical" evidence="1">
    <location>
        <begin position="42"/>
        <end position="65"/>
    </location>
</feature>
<feature type="transmembrane region" description="Helical" evidence="1">
    <location>
        <begin position="6"/>
        <end position="30"/>
    </location>
</feature>
<keyword evidence="1" id="KW-1133">Transmembrane helix</keyword>
<dbReference type="Pfam" id="PF05684">
    <property type="entry name" value="DUF819"/>
    <property type="match status" value="1"/>
</dbReference>
<dbReference type="PANTHER" id="PTHR34289:SF8">
    <property type="entry name" value="DUF819 DOMAIN-CONTAINING PROTEIN"/>
    <property type="match status" value="1"/>
</dbReference>
<feature type="transmembrane region" description="Helical" evidence="1">
    <location>
        <begin position="232"/>
        <end position="253"/>
    </location>
</feature>
<name>A0ABV7JKR1_9SPHI</name>
<feature type="transmembrane region" description="Helical" evidence="1">
    <location>
        <begin position="356"/>
        <end position="381"/>
    </location>
</feature>
<proteinExistence type="predicted"/>
<feature type="transmembrane region" description="Helical" evidence="1">
    <location>
        <begin position="77"/>
        <end position="94"/>
    </location>
</feature>
<feature type="transmembrane region" description="Helical" evidence="1">
    <location>
        <begin position="330"/>
        <end position="349"/>
    </location>
</feature>
<dbReference type="Proteomes" id="UP001595526">
    <property type="component" value="Unassembled WGS sequence"/>
</dbReference>
<reference evidence="3" key="1">
    <citation type="journal article" date="2019" name="Int. J. Syst. Evol. Microbiol.">
        <title>The Global Catalogue of Microorganisms (GCM) 10K type strain sequencing project: providing services to taxonomists for standard genome sequencing and annotation.</title>
        <authorList>
            <consortium name="The Broad Institute Genomics Platform"/>
            <consortium name="The Broad Institute Genome Sequencing Center for Infectious Disease"/>
            <person name="Wu L."/>
            <person name="Ma J."/>
        </authorList>
    </citation>
    <scope>NUCLEOTIDE SEQUENCE [LARGE SCALE GENOMIC DNA]</scope>
    <source>
        <strain evidence="3">KCTC 52416</strain>
    </source>
</reference>
<keyword evidence="1" id="KW-0812">Transmembrane</keyword>
<accession>A0ABV7JKR1</accession>
<keyword evidence="3" id="KW-1185">Reference proteome</keyword>
<sequence>MDNTSSVLPLITNDATVFGLIMVVLAIIFYTSNSKLSGFRKFYAVLPPLLLCYFVPGLFNSFGVIDGTDSDLYQMSSNYLLPACLVLFTINMNFREVWKLRKKAGLLFITGLLGIVLGGPFSVWLFSLFAPDVVAGETWRGLATLAGSWIGGGANQAALYRIFEPPPEIFSATVAVDVFVAYGWMAVILYGAGKQAQLDRYFSAEGDEVSRLTQRMETQRGQETKAAEAKDYFVMLGVAFGVTGVAHFLSGIIAGYFRENAPHLDKFSLTSDFFWVVLLATTLGVALSFTKVRQLEQAGASRVATVFLYVLIATIGMQMDIFAIMDNPGLFLVGLTWLLFHATLLFAVAKLIKAQFFFLAMGSMSNIGGVASASVTAGAFHPALVPVGVFMAVFSYAIGTYAGYLCGILMQWVAP</sequence>
<dbReference type="RefSeq" id="WP_379023542.1">
    <property type="nucleotide sequence ID" value="NZ_JBHRTA010000038.1"/>
</dbReference>
<feature type="transmembrane region" description="Helical" evidence="1">
    <location>
        <begin position="304"/>
        <end position="324"/>
    </location>
</feature>
<keyword evidence="1" id="KW-0472">Membrane</keyword>
<evidence type="ECO:0000313" key="3">
    <source>
        <dbReference type="Proteomes" id="UP001595526"/>
    </source>
</evidence>
<dbReference type="PANTHER" id="PTHR34289">
    <property type="entry name" value="PROTEIN, PUTATIVE (DUF819)-RELATED"/>
    <property type="match status" value="1"/>
</dbReference>
<feature type="transmembrane region" description="Helical" evidence="1">
    <location>
        <begin position="169"/>
        <end position="192"/>
    </location>
</feature>
<feature type="transmembrane region" description="Helical" evidence="1">
    <location>
        <begin position="387"/>
        <end position="410"/>
    </location>
</feature>
<evidence type="ECO:0000256" key="1">
    <source>
        <dbReference type="SAM" id="Phobius"/>
    </source>
</evidence>
<feature type="transmembrane region" description="Helical" evidence="1">
    <location>
        <begin position="273"/>
        <end position="292"/>
    </location>
</feature>
<feature type="transmembrane region" description="Helical" evidence="1">
    <location>
        <begin position="106"/>
        <end position="130"/>
    </location>
</feature>
<dbReference type="EMBL" id="JBHRTA010000038">
    <property type="protein sequence ID" value="MFC3198665.1"/>
    <property type="molecule type" value="Genomic_DNA"/>
</dbReference>